<dbReference type="OrthoDB" id="9807047at2"/>
<dbReference type="InterPro" id="IPR000515">
    <property type="entry name" value="MetI-like"/>
</dbReference>
<dbReference type="PANTHER" id="PTHR42929">
    <property type="entry name" value="INNER MEMBRANE ABC TRANSPORTER PERMEASE PROTEIN YDCU-RELATED-RELATED"/>
    <property type="match status" value="1"/>
</dbReference>
<dbReference type="GO" id="GO:0055085">
    <property type="term" value="P:transmembrane transport"/>
    <property type="evidence" value="ECO:0007669"/>
    <property type="project" value="InterPro"/>
</dbReference>
<dbReference type="Gene3D" id="1.10.3720.10">
    <property type="entry name" value="MetI-like"/>
    <property type="match status" value="1"/>
</dbReference>
<dbReference type="AlphaFoldDB" id="A0A239F5F0"/>
<evidence type="ECO:0000313" key="10">
    <source>
        <dbReference type="EMBL" id="SNS52109.1"/>
    </source>
</evidence>
<keyword evidence="6 8" id="KW-1133">Transmembrane helix</keyword>
<name>A0A239F5F0_9RHOB</name>
<dbReference type="GO" id="GO:0005886">
    <property type="term" value="C:plasma membrane"/>
    <property type="evidence" value="ECO:0007669"/>
    <property type="project" value="UniProtKB-SubCell"/>
</dbReference>
<evidence type="ECO:0000313" key="11">
    <source>
        <dbReference type="Proteomes" id="UP000198426"/>
    </source>
</evidence>
<feature type="transmembrane region" description="Helical" evidence="8">
    <location>
        <begin position="86"/>
        <end position="111"/>
    </location>
</feature>
<comment type="similarity">
    <text evidence="2">Belongs to the binding-protein-dependent transport system permease family. CysTW subfamily.</text>
</comment>
<dbReference type="Pfam" id="PF00528">
    <property type="entry name" value="BPD_transp_1"/>
    <property type="match status" value="1"/>
</dbReference>
<feature type="transmembrane region" description="Helical" evidence="8">
    <location>
        <begin position="188"/>
        <end position="207"/>
    </location>
</feature>
<keyword evidence="4" id="KW-1003">Cell membrane</keyword>
<gene>
    <name evidence="10" type="ORF">SAMN05421757_102509</name>
</gene>
<dbReference type="RefSeq" id="WP_089232237.1">
    <property type="nucleotide sequence ID" value="NZ_FZOY01000002.1"/>
</dbReference>
<reference evidence="10 11" key="1">
    <citation type="submission" date="2017-06" db="EMBL/GenBank/DDBJ databases">
        <authorList>
            <person name="Kim H.J."/>
            <person name="Triplett B.A."/>
        </authorList>
    </citation>
    <scope>NUCLEOTIDE SEQUENCE [LARGE SCALE GENOMIC DNA]</scope>
    <source>
        <strain evidence="10 11">DSM 29339</strain>
    </source>
</reference>
<evidence type="ECO:0000256" key="6">
    <source>
        <dbReference type="ARBA" id="ARBA00022989"/>
    </source>
</evidence>
<organism evidence="10 11">
    <name type="scientific">Tropicimonas sediminicola</name>
    <dbReference type="NCBI Taxonomy" id="1031541"/>
    <lineage>
        <taxon>Bacteria</taxon>
        <taxon>Pseudomonadati</taxon>
        <taxon>Pseudomonadota</taxon>
        <taxon>Alphaproteobacteria</taxon>
        <taxon>Rhodobacterales</taxon>
        <taxon>Roseobacteraceae</taxon>
        <taxon>Tropicimonas</taxon>
    </lineage>
</organism>
<evidence type="ECO:0000259" key="9">
    <source>
        <dbReference type="PROSITE" id="PS50928"/>
    </source>
</evidence>
<feature type="domain" description="ABC transmembrane type-1" evidence="9">
    <location>
        <begin position="87"/>
        <end position="304"/>
    </location>
</feature>
<evidence type="ECO:0000256" key="4">
    <source>
        <dbReference type="ARBA" id="ARBA00022475"/>
    </source>
</evidence>
<sequence>MSEHAIDPGRRGILPALSDLLWRNPRLVILLLLGPPALWLGIVYLGALFALLAQSFFSIDEFSGLIQYEFTLKTYRELFTPANFDIILRTVVMAASVTIAAAIVAFPIAYYAARYARGKWKALFYLGVMLPLWSSYLVKVYSWKLILAKEGILNWLFETLHLSWLLNAYLAIPVVGGNSLSVSATGTFLVFLYVWLPFMVLPIQAALERVPASMLEASGDLGATPGQTFRHVLLPLALPGVIAGSIFTFSLTLGDYIIPQIVGTSRRFIGQAVYAYQGTAGNIPLAAAFAVVPIVIMAIYLWAAKRMGAFDAL</sequence>
<evidence type="ECO:0000256" key="8">
    <source>
        <dbReference type="RuleBase" id="RU363032"/>
    </source>
</evidence>
<dbReference type="Proteomes" id="UP000198426">
    <property type="component" value="Unassembled WGS sequence"/>
</dbReference>
<dbReference type="SUPFAM" id="SSF161098">
    <property type="entry name" value="MetI-like"/>
    <property type="match status" value="1"/>
</dbReference>
<protein>
    <submittedName>
        <fullName evidence="10">Putative spermidine/putrescine transport system permease protein</fullName>
    </submittedName>
</protein>
<keyword evidence="11" id="KW-1185">Reference proteome</keyword>
<dbReference type="PANTHER" id="PTHR42929:SF1">
    <property type="entry name" value="INNER MEMBRANE ABC TRANSPORTER PERMEASE PROTEIN YDCU-RELATED"/>
    <property type="match status" value="1"/>
</dbReference>
<keyword evidence="7 8" id="KW-0472">Membrane</keyword>
<evidence type="ECO:0000256" key="1">
    <source>
        <dbReference type="ARBA" id="ARBA00004651"/>
    </source>
</evidence>
<proteinExistence type="inferred from homology"/>
<evidence type="ECO:0000256" key="5">
    <source>
        <dbReference type="ARBA" id="ARBA00022692"/>
    </source>
</evidence>
<feature type="transmembrane region" description="Helical" evidence="8">
    <location>
        <begin position="123"/>
        <end position="143"/>
    </location>
</feature>
<accession>A0A239F5F0</accession>
<evidence type="ECO:0000256" key="3">
    <source>
        <dbReference type="ARBA" id="ARBA00022448"/>
    </source>
</evidence>
<keyword evidence="3 8" id="KW-0813">Transport</keyword>
<feature type="transmembrane region" description="Helical" evidence="8">
    <location>
        <begin position="155"/>
        <end position="176"/>
    </location>
</feature>
<dbReference type="PROSITE" id="PS50928">
    <property type="entry name" value="ABC_TM1"/>
    <property type="match status" value="1"/>
</dbReference>
<dbReference type="CDD" id="cd06261">
    <property type="entry name" value="TM_PBP2"/>
    <property type="match status" value="1"/>
</dbReference>
<feature type="transmembrane region" description="Helical" evidence="8">
    <location>
        <begin position="236"/>
        <end position="258"/>
    </location>
</feature>
<comment type="subcellular location">
    <subcellularLocation>
        <location evidence="1 8">Cell membrane</location>
        <topology evidence="1 8">Multi-pass membrane protein</topology>
    </subcellularLocation>
</comment>
<feature type="transmembrane region" description="Helical" evidence="8">
    <location>
        <begin position="27"/>
        <end position="53"/>
    </location>
</feature>
<evidence type="ECO:0000256" key="7">
    <source>
        <dbReference type="ARBA" id="ARBA00023136"/>
    </source>
</evidence>
<dbReference type="EMBL" id="FZOY01000002">
    <property type="protein sequence ID" value="SNS52109.1"/>
    <property type="molecule type" value="Genomic_DNA"/>
</dbReference>
<evidence type="ECO:0000256" key="2">
    <source>
        <dbReference type="ARBA" id="ARBA00007069"/>
    </source>
</evidence>
<dbReference type="InterPro" id="IPR035906">
    <property type="entry name" value="MetI-like_sf"/>
</dbReference>
<feature type="transmembrane region" description="Helical" evidence="8">
    <location>
        <begin position="279"/>
        <end position="303"/>
    </location>
</feature>
<keyword evidence="5 8" id="KW-0812">Transmembrane</keyword>